<organism evidence="1">
    <name type="scientific">Brucella anthropi</name>
    <name type="common">Ochrobactrum anthropi</name>
    <dbReference type="NCBI Taxonomy" id="529"/>
    <lineage>
        <taxon>Bacteria</taxon>
        <taxon>Pseudomonadati</taxon>
        <taxon>Pseudomonadota</taxon>
        <taxon>Alphaproteobacteria</taxon>
        <taxon>Hyphomicrobiales</taxon>
        <taxon>Brucellaceae</taxon>
        <taxon>Brucella/Ochrobactrum group</taxon>
        <taxon>Brucella</taxon>
    </lineage>
</organism>
<comment type="caution">
    <text evidence="1">The sequence shown here is derived from an EMBL/GenBank/DDBJ whole genome shotgun (WGS) entry which is preliminary data.</text>
</comment>
<evidence type="ECO:0000313" key="1">
    <source>
        <dbReference type="EMBL" id="KYB44949.1"/>
    </source>
</evidence>
<accession>A0A656Z2Q9</accession>
<reference evidence="1" key="1">
    <citation type="submission" date="2016-02" db="EMBL/GenBank/DDBJ databases">
        <title>Genomic sequences of Ochrobactrum anthropi.</title>
        <authorList>
            <person name="Chudasama K.S."/>
            <person name="Thaker V.S."/>
        </authorList>
    </citation>
    <scope>NUCLEOTIDE SEQUENCE [LARGE SCALE GENOMIC DNA]</scope>
    <source>
        <strain evidence="1">SUBG007</strain>
    </source>
</reference>
<gene>
    <name evidence="1" type="ORF">AB664_16270</name>
</gene>
<proteinExistence type="predicted"/>
<protein>
    <submittedName>
        <fullName evidence="1">Uncharacterized protein</fullName>
    </submittedName>
</protein>
<name>A0A656Z2Q9_BRUAN</name>
<dbReference type="AlphaFoldDB" id="A0A656Z2Q9"/>
<dbReference type="EMBL" id="LUAY01006991">
    <property type="protein sequence ID" value="KYB44949.1"/>
    <property type="molecule type" value="Genomic_DNA"/>
</dbReference>
<sequence length="73" mass="8410">MSPIGIALESSLFDMFMLSTEGVTRPRCDQLFDKFDTKLDSRMRTGVNKPMQIPQMFHVKHFLGSQTLLHCFT</sequence>